<evidence type="ECO:0000256" key="1">
    <source>
        <dbReference type="SAM" id="Coils"/>
    </source>
</evidence>
<feature type="coiled-coil region" evidence="1">
    <location>
        <begin position="170"/>
        <end position="218"/>
    </location>
</feature>
<protein>
    <submittedName>
        <fullName evidence="2">Uncharacterized protein</fullName>
    </submittedName>
</protein>
<evidence type="ECO:0000313" key="3">
    <source>
        <dbReference type="Proteomes" id="UP001221009"/>
    </source>
</evidence>
<accession>A0AAX3QUP7</accession>
<gene>
    <name evidence="2" type="ORF">P2T59_05395</name>
</gene>
<dbReference type="AlphaFoldDB" id="A0AAX3QUP7"/>
<reference evidence="2" key="1">
    <citation type="submission" date="2023-03" db="EMBL/GenBank/DDBJ databases">
        <title>Parabacteroides distasonis, a bacteria resistant against UC.</title>
        <authorList>
            <person name="Dai W."/>
        </authorList>
    </citation>
    <scope>NUCLEOTIDE SEQUENCE</scope>
    <source>
        <strain evidence="2">F1-28</strain>
    </source>
</reference>
<name>A0AAX3QUP7_PARDI</name>
<proteinExistence type="predicted"/>
<dbReference type="EMBL" id="CP120353">
    <property type="protein sequence ID" value="WET65423.1"/>
    <property type="molecule type" value="Genomic_DNA"/>
</dbReference>
<dbReference type="RefSeq" id="WP_276507681.1">
    <property type="nucleotide sequence ID" value="NZ_CP120353.1"/>
</dbReference>
<dbReference type="SUPFAM" id="SSF51126">
    <property type="entry name" value="Pectin lyase-like"/>
    <property type="match status" value="1"/>
</dbReference>
<dbReference type="Proteomes" id="UP001221009">
    <property type="component" value="Chromosome"/>
</dbReference>
<sequence>MVYIFKDRLIRVEWTIYKGISPVKEDFSRSNVKVFLLGNREKYLLQARADKGTLYVDIPSGLEEGTYSIEAIWVKNMDHVFDTRSVCRSKKEDLFSITEFEDEATNIGEGVVVLKVKTSTATYGYDGLSSYELAVLRGDWSGTEGEWLKHERYVSVLDSRGDSEVDTMSQKAITDELEAQDNAIEDIREDTEKLGERVEEAEEKVNNMGDVVDEIKSHAPVSARPAGFKPDIDLTPEITVDRAWRDHEGNVIRDTYTTRRGLRNEIIDITNQQVTDLKPGSVDPDDLSEATKQLIGNKSITNLPDEEDITVTDNQTLKLKDKEYAPKDYSGMGRVYLRKHYVNGVNTLTQHMMRKPNTIYIIQYDYCLAGQTIEVPENCVLQFEGGSFRNGTLQGSKTKVISKFDNVIFSNIDFSGSFVNSKLKTSQFGFISDLHTVSQYWTYKKMNIDIEVYTGTDNRSEWDNLNSFINNSHNIELFIDGEYYTNSNWHTLIIVNSSNLKIHGGVVDIAFYFRSCHDVEIHDIVFVGLHKPHEMPMRCIKEENISETVFHLNEGTSNLGITNEAIAIQTLVDNQDIYSYNFNIYNCEFYMRSNGVFIGNNRLNTNTIRNVVIRDCIGNTIYYQTIGLHCSDTMVYNIVTYNNGQSIDISSGCHNVIVDNCRCNSDGTGPKQDSISESLSITKNNELKNSYFNIIKKHYVDSTTYMLHSNGLGENPFIVSNCIFESSADECFVIRCSNDSTLYLKDCTFIQKQGTAISLVTYSLDTDYRGKVYINNCNFNILSNRLSNYATINGLNGDLFVENSKIDLGDFIQKLTSDDENADISINIKNSYLKYKTVYDKKSQISNIVIENSILDINSPIDVSKENANAKLINNIISSDNYIMRIRANNSNIDIIGNCCSSRGVILHLDANNVNFKMFSNSINSSNTKGDVVNGIFVEDEISPSFNAIIADNIFLDTGVSHERVYIVNSSQVKNSFKYFGVNRYMGAVYGYDTLPIPNYGYNPNPSDKDVHYDLEKKNFYIAFSGEYYDYLGNPKDAKVTGSTSDRPVDVKIGFFYKDTTLNKPIWWDGTNWVDATGATV</sequence>
<dbReference type="InterPro" id="IPR011050">
    <property type="entry name" value="Pectin_lyase_fold/virulence"/>
</dbReference>
<keyword evidence="1" id="KW-0175">Coiled coil</keyword>
<organism evidence="2 3">
    <name type="scientific">Parabacteroides distasonis</name>
    <dbReference type="NCBI Taxonomy" id="823"/>
    <lineage>
        <taxon>Bacteria</taxon>
        <taxon>Pseudomonadati</taxon>
        <taxon>Bacteroidota</taxon>
        <taxon>Bacteroidia</taxon>
        <taxon>Bacteroidales</taxon>
        <taxon>Tannerellaceae</taxon>
        <taxon>Parabacteroides</taxon>
    </lineage>
</organism>
<evidence type="ECO:0000313" key="2">
    <source>
        <dbReference type="EMBL" id="WET65423.1"/>
    </source>
</evidence>